<feature type="region of interest" description="Disordered" evidence="1">
    <location>
        <begin position="62"/>
        <end position="94"/>
    </location>
</feature>
<dbReference type="EMBL" id="FOMQ01000009">
    <property type="protein sequence ID" value="SFD93497.1"/>
    <property type="molecule type" value="Genomic_DNA"/>
</dbReference>
<dbReference type="STRING" id="32040.SAMN04489710_10983"/>
<name>A0A1I1WED0_9BURK</name>
<keyword evidence="3" id="KW-1185">Reference proteome</keyword>
<organism evidence="2 3">
    <name type="scientific">Paracidovorax konjaci</name>
    <dbReference type="NCBI Taxonomy" id="32040"/>
    <lineage>
        <taxon>Bacteria</taxon>
        <taxon>Pseudomonadati</taxon>
        <taxon>Pseudomonadota</taxon>
        <taxon>Betaproteobacteria</taxon>
        <taxon>Burkholderiales</taxon>
        <taxon>Comamonadaceae</taxon>
        <taxon>Paracidovorax</taxon>
    </lineage>
</organism>
<dbReference type="Proteomes" id="UP000199517">
    <property type="component" value="Unassembled WGS sequence"/>
</dbReference>
<evidence type="ECO:0000256" key="1">
    <source>
        <dbReference type="SAM" id="MobiDB-lite"/>
    </source>
</evidence>
<dbReference type="RefSeq" id="WP_175526037.1">
    <property type="nucleotide sequence ID" value="NZ_FOMQ01000009.1"/>
</dbReference>
<gene>
    <name evidence="2" type="ORF">SAMN04489710_10983</name>
</gene>
<reference evidence="3" key="1">
    <citation type="submission" date="2016-10" db="EMBL/GenBank/DDBJ databases">
        <authorList>
            <person name="Varghese N."/>
            <person name="Submissions S."/>
        </authorList>
    </citation>
    <scope>NUCLEOTIDE SEQUENCE [LARGE SCALE GENOMIC DNA]</scope>
    <source>
        <strain evidence="3">DSM 7481</strain>
    </source>
</reference>
<evidence type="ECO:0000313" key="2">
    <source>
        <dbReference type="EMBL" id="SFD93497.1"/>
    </source>
</evidence>
<proteinExistence type="predicted"/>
<accession>A0A1I1WED0</accession>
<dbReference type="AlphaFoldDB" id="A0A1I1WED0"/>
<protein>
    <submittedName>
        <fullName evidence="2">Uncharacterized protein</fullName>
    </submittedName>
</protein>
<evidence type="ECO:0000313" key="3">
    <source>
        <dbReference type="Proteomes" id="UP000199517"/>
    </source>
</evidence>
<sequence>MNFSELAGTGTLSSAEPRRAALLLHALSAEDRRWILQQMPEVQRQALQALLSELKALGIPPDKASLEKLPPASDRQHSPGQPQAEAPREESAEQTDLMALDTAGVASLALAWRAQPALLVAQALCLRPWPWRAALLERLPALQRQRVMDRLGAPGGCPRAGDAMATAMLECMREHCRAAEGSAAQEHTKTGTSAVARNWPGWWPRRTRGQRA</sequence>